<feature type="transmembrane region" description="Helical" evidence="1">
    <location>
        <begin position="363"/>
        <end position="384"/>
    </location>
</feature>
<dbReference type="AlphaFoldDB" id="A0A8J3JR87"/>
<dbReference type="Proteomes" id="UP000601223">
    <property type="component" value="Unassembled WGS sequence"/>
</dbReference>
<feature type="transmembrane region" description="Helical" evidence="1">
    <location>
        <begin position="12"/>
        <end position="37"/>
    </location>
</feature>
<keyword evidence="1" id="KW-1133">Transmembrane helix</keyword>
<sequence>MRERLGRLLAGAPVALTDAAVISFAGWTVLYHLGFFVSARPSILFYTWLVLTVAGTAFSLRRRAAAAAAPVAADAPAAEQPSETGAASRRPLLLKVALLAAAGAAVLVAYLTSGWSWWLAIALGLVACAATLTATGFSPRPAAPSTTTPLQGALVLVASLGMAAIALVLNRNSQDDVFYVGKSVWIAEHDLIPLRDFLFTDQVLPGLSSQPPISSFEAFAGAIGAATGLHASSATWFVLLPVLAIVASLALWRLAHRWAPRRPLLVFGIGLAYLLLVAGEDAALGTFHLRLAEGKGMFVSAMIPLAWVYLTDLVEHRTRRSLWLLVALSIASVGLSTVSVMLLPVMAGAAWVILLLMRRPRDAFASALALTVYPVAVTVAFRLWMGGMTEEMATLQFYDARGTLARTVLVGVIGLISAFALWAGALFVRDGVPRLLTAGAVTTLTVLLIPGVIETIHGFTGLGPVLWRLPWIVPFPVLIGMYVALPWERWLRLESRGGLAPRAIPVAVAAALVGALAFAGTPMWSSKSHVFVDRATALRIPVPAWKIPVGRKIAAFWIRDLDRPAGYLLAPSIVMRAMPMVTSRVPVVMARDGYLIEYGWESEFALDRRKLSAWADGNSDASAADLTAAMKRVGVGTVCVWDSNDKAIAMAPQLGLTELASRPDPNGMVCYTANPAA</sequence>
<feature type="transmembrane region" description="Helical" evidence="1">
    <location>
        <begin position="435"/>
        <end position="453"/>
    </location>
</feature>
<feature type="transmembrane region" description="Helical" evidence="1">
    <location>
        <begin position="150"/>
        <end position="169"/>
    </location>
</feature>
<reference evidence="2 3" key="1">
    <citation type="submission" date="2021-01" db="EMBL/GenBank/DDBJ databases">
        <title>Whole genome shotgun sequence of Catellatospora bangladeshensis NBRC 107357.</title>
        <authorList>
            <person name="Komaki H."/>
            <person name="Tamura T."/>
        </authorList>
    </citation>
    <scope>NUCLEOTIDE SEQUENCE [LARGE SCALE GENOMIC DNA]</scope>
    <source>
        <strain evidence="2 3">NBRC 107357</strain>
    </source>
</reference>
<feature type="transmembrane region" description="Helical" evidence="1">
    <location>
        <begin position="234"/>
        <end position="252"/>
    </location>
</feature>
<feature type="transmembrane region" description="Helical" evidence="1">
    <location>
        <begin position="465"/>
        <end position="485"/>
    </location>
</feature>
<dbReference type="Pfam" id="PF19554">
    <property type="entry name" value="DUF6077"/>
    <property type="match status" value="1"/>
</dbReference>
<name>A0A8J3JR87_9ACTN</name>
<keyword evidence="1" id="KW-0812">Transmembrane</keyword>
<feature type="transmembrane region" description="Helical" evidence="1">
    <location>
        <begin position="92"/>
        <end position="111"/>
    </location>
</feature>
<keyword evidence="3" id="KW-1185">Reference proteome</keyword>
<feature type="transmembrane region" description="Helical" evidence="1">
    <location>
        <begin position="43"/>
        <end position="60"/>
    </location>
</feature>
<gene>
    <name evidence="2" type="ORF">Cba03nite_50040</name>
</gene>
<feature type="transmembrane region" description="Helical" evidence="1">
    <location>
        <begin position="506"/>
        <end position="524"/>
    </location>
</feature>
<feature type="transmembrane region" description="Helical" evidence="1">
    <location>
        <begin position="323"/>
        <end position="356"/>
    </location>
</feature>
<evidence type="ECO:0000313" key="2">
    <source>
        <dbReference type="EMBL" id="GIF83655.1"/>
    </source>
</evidence>
<dbReference type="InterPro" id="IPR045723">
    <property type="entry name" value="DUF6077"/>
</dbReference>
<keyword evidence="1" id="KW-0472">Membrane</keyword>
<accession>A0A8J3JR87</accession>
<feature type="transmembrane region" description="Helical" evidence="1">
    <location>
        <begin position="264"/>
        <end position="287"/>
    </location>
</feature>
<feature type="transmembrane region" description="Helical" evidence="1">
    <location>
        <begin position="404"/>
        <end position="428"/>
    </location>
</feature>
<protein>
    <submittedName>
        <fullName evidence="2">Uncharacterized protein</fullName>
    </submittedName>
</protein>
<evidence type="ECO:0000313" key="3">
    <source>
        <dbReference type="Proteomes" id="UP000601223"/>
    </source>
</evidence>
<feature type="transmembrane region" description="Helical" evidence="1">
    <location>
        <begin position="117"/>
        <end position="138"/>
    </location>
</feature>
<dbReference type="RefSeq" id="WP_203750802.1">
    <property type="nucleotide sequence ID" value="NZ_BONF01000030.1"/>
</dbReference>
<dbReference type="EMBL" id="BONF01000030">
    <property type="protein sequence ID" value="GIF83655.1"/>
    <property type="molecule type" value="Genomic_DNA"/>
</dbReference>
<evidence type="ECO:0000256" key="1">
    <source>
        <dbReference type="SAM" id="Phobius"/>
    </source>
</evidence>
<comment type="caution">
    <text evidence="2">The sequence shown here is derived from an EMBL/GenBank/DDBJ whole genome shotgun (WGS) entry which is preliminary data.</text>
</comment>
<organism evidence="2 3">
    <name type="scientific">Catellatospora bangladeshensis</name>
    <dbReference type="NCBI Taxonomy" id="310355"/>
    <lineage>
        <taxon>Bacteria</taxon>
        <taxon>Bacillati</taxon>
        <taxon>Actinomycetota</taxon>
        <taxon>Actinomycetes</taxon>
        <taxon>Micromonosporales</taxon>
        <taxon>Micromonosporaceae</taxon>
        <taxon>Catellatospora</taxon>
    </lineage>
</organism>
<proteinExistence type="predicted"/>